<dbReference type="Proteomes" id="UP000826271">
    <property type="component" value="Unassembled WGS sequence"/>
</dbReference>
<dbReference type="SUPFAM" id="SSF52047">
    <property type="entry name" value="RNI-like"/>
    <property type="match status" value="1"/>
</dbReference>
<dbReference type="InterPro" id="IPR056789">
    <property type="entry name" value="LRR_R13L1-DRL21"/>
</dbReference>
<reference evidence="2" key="1">
    <citation type="submission" date="2019-10" db="EMBL/GenBank/DDBJ databases">
        <authorList>
            <person name="Zhang R."/>
            <person name="Pan Y."/>
            <person name="Wang J."/>
            <person name="Ma R."/>
            <person name="Yu S."/>
        </authorList>
    </citation>
    <scope>NUCLEOTIDE SEQUENCE</scope>
    <source>
        <strain evidence="2">LA-IB0</strain>
        <tissue evidence="2">Leaf</tissue>
    </source>
</reference>
<gene>
    <name evidence="2" type="ORF">BUALT_Bualt14G0065200</name>
</gene>
<proteinExistence type="predicted"/>
<dbReference type="InterPro" id="IPR032675">
    <property type="entry name" value="LRR_dom_sf"/>
</dbReference>
<dbReference type="AlphaFoldDB" id="A0AAV6WNT2"/>
<accession>A0AAV6WNT2</accession>
<evidence type="ECO:0000259" key="1">
    <source>
        <dbReference type="Pfam" id="PF25019"/>
    </source>
</evidence>
<organism evidence="2 3">
    <name type="scientific">Buddleja alternifolia</name>
    <dbReference type="NCBI Taxonomy" id="168488"/>
    <lineage>
        <taxon>Eukaryota</taxon>
        <taxon>Viridiplantae</taxon>
        <taxon>Streptophyta</taxon>
        <taxon>Embryophyta</taxon>
        <taxon>Tracheophyta</taxon>
        <taxon>Spermatophyta</taxon>
        <taxon>Magnoliopsida</taxon>
        <taxon>eudicotyledons</taxon>
        <taxon>Gunneridae</taxon>
        <taxon>Pentapetalae</taxon>
        <taxon>asterids</taxon>
        <taxon>lamiids</taxon>
        <taxon>Lamiales</taxon>
        <taxon>Scrophulariaceae</taxon>
        <taxon>Buddlejeae</taxon>
        <taxon>Buddleja</taxon>
    </lineage>
</organism>
<evidence type="ECO:0000313" key="2">
    <source>
        <dbReference type="EMBL" id="KAG8369937.1"/>
    </source>
</evidence>
<name>A0AAV6WNT2_9LAMI</name>
<evidence type="ECO:0000313" key="3">
    <source>
        <dbReference type="Proteomes" id="UP000826271"/>
    </source>
</evidence>
<dbReference type="Pfam" id="PF25019">
    <property type="entry name" value="LRR_R13L1-DRL21"/>
    <property type="match status" value="1"/>
</dbReference>
<protein>
    <recommendedName>
        <fullName evidence="1">R13L1/DRL21-like LRR repeat region domain-containing protein</fullName>
    </recommendedName>
</protein>
<dbReference type="Gene3D" id="3.80.10.10">
    <property type="entry name" value="Ribonuclease Inhibitor"/>
    <property type="match status" value="1"/>
</dbReference>
<dbReference type="EMBL" id="WHWC01000014">
    <property type="protein sequence ID" value="KAG8369937.1"/>
    <property type="molecule type" value="Genomic_DNA"/>
</dbReference>
<sequence>MGDTEEVEVKRAELKNKIFLRALKLEVEGDELLEIIEDIHPPPNLEGLDFKGPRLPKWCTTLTQLRKLEFYGPSHRRYDFSCSCLPPLGKLPFLEELLIWRVETLNHVGHEFLGMMNDQTSIAPLTIFPKLKSLEFWYC</sequence>
<comment type="caution">
    <text evidence="2">The sequence shown here is derived from an EMBL/GenBank/DDBJ whole genome shotgun (WGS) entry which is preliminary data.</text>
</comment>
<feature type="domain" description="R13L1/DRL21-like LRR repeat region" evidence="1">
    <location>
        <begin position="6"/>
        <end position="100"/>
    </location>
</feature>
<keyword evidence="3" id="KW-1185">Reference proteome</keyword>